<comment type="caution">
    <text evidence="2">The sequence shown here is derived from an EMBL/GenBank/DDBJ whole genome shotgun (WGS) entry which is preliminary data.</text>
</comment>
<reference evidence="2" key="1">
    <citation type="journal article" date="2015" name="Nature">
        <title>Complex archaea that bridge the gap between prokaryotes and eukaryotes.</title>
        <authorList>
            <person name="Spang A."/>
            <person name="Saw J.H."/>
            <person name="Jorgensen S.L."/>
            <person name="Zaremba-Niedzwiedzka K."/>
            <person name="Martijn J."/>
            <person name="Lind A.E."/>
            <person name="van Eijk R."/>
            <person name="Schleper C."/>
            <person name="Guy L."/>
            <person name="Ettema T.J."/>
        </authorList>
    </citation>
    <scope>NUCLEOTIDE SEQUENCE</scope>
</reference>
<dbReference type="EMBL" id="LAZR01060742">
    <property type="protein sequence ID" value="KKK65052.1"/>
    <property type="molecule type" value="Genomic_DNA"/>
</dbReference>
<organism evidence="2">
    <name type="scientific">marine sediment metagenome</name>
    <dbReference type="NCBI Taxonomy" id="412755"/>
    <lineage>
        <taxon>unclassified sequences</taxon>
        <taxon>metagenomes</taxon>
        <taxon>ecological metagenomes</taxon>
    </lineage>
</organism>
<feature type="region of interest" description="Disordered" evidence="1">
    <location>
        <begin position="1"/>
        <end position="36"/>
    </location>
</feature>
<protein>
    <submittedName>
        <fullName evidence="2">Uncharacterized protein</fullName>
    </submittedName>
</protein>
<evidence type="ECO:0000313" key="2">
    <source>
        <dbReference type="EMBL" id="KKK65052.1"/>
    </source>
</evidence>
<feature type="compositionally biased region" description="Basic and acidic residues" evidence="1">
    <location>
        <begin position="1"/>
        <end position="14"/>
    </location>
</feature>
<sequence>MIKMGKKSEKEDKGNGGFIEGIEEFGEPFGFDEPLI</sequence>
<accession>A0A0F8X7F5</accession>
<evidence type="ECO:0000256" key="1">
    <source>
        <dbReference type="SAM" id="MobiDB-lite"/>
    </source>
</evidence>
<gene>
    <name evidence="2" type="ORF">LCGC14_2978020</name>
</gene>
<feature type="compositionally biased region" description="Low complexity" evidence="1">
    <location>
        <begin position="27"/>
        <end position="36"/>
    </location>
</feature>
<proteinExistence type="predicted"/>
<name>A0A0F8X7F5_9ZZZZ</name>
<dbReference type="AlphaFoldDB" id="A0A0F8X7F5"/>